<proteinExistence type="predicted"/>
<dbReference type="InterPro" id="IPR003609">
    <property type="entry name" value="Pan_app"/>
</dbReference>
<gene>
    <name evidence="3" type="ORF">PXEA_LOCUS8748</name>
</gene>
<evidence type="ECO:0000256" key="1">
    <source>
        <dbReference type="SAM" id="MobiDB-lite"/>
    </source>
</evidence>
<dbReference type="AlphaFoldDB" id="A0A3S5A576"/>
<evidence type="ECO:0000259" key="2">
    <source>
        <dbReference type="Pfam" id="PF00024"/>
    </source>
</evidence>
<dbReference type="Gene3D" id="3.50.4.10">
    <property type="entry name" value="Hepatocyte Growth Factor"/>
    <property type="match status" value="1"/>
</dbReference>
<feature type="domain" description="Apple" evidence="2">
    <location>
        <begin position="103"/>
        <end position="138"/>
    </location>
</feature>
<dbReference type="SUPFAM" id="SSF57414">
    <property type="entry name" value="Hairpin loop containing domain-like"/>
    <property type="match status" value="1"/>
</dbReference>
<feature type="region of interest" description="Disordered" evidence="1">
    <location>
        <begin position="158"/>
        <end position="182"/>
    </location>
</feature>
<dbReference type="EMBL" id="CAAALY010024167">
    <property type="protein sequence ID" value="VEL15308.1"/>
    <property type="molecule type" value="Genomic_DNA"/>
</dbReference>
<evidence type="ECO:0000313" key="4">
    <source>
        <dbReference type="Proteomes" id="UP000784294"/>
    </source>
</evidence>
<accession>A0A3S5A576</accession>
<dbReference type="Pfam" id="PF00024">
    <property type="entry name" value="PAN_1"/>
    <property type="match status" value="1"/>
</dbReference>
<reference evidence="3" key="1">
    <citation type="submission" date="2018-11" db="EMBL/GenBank/DDBJ databases">
        <authorList>
            <consortium name="Pathogen Informatics"/>
        </authorList>
    </citation>
    <scope>NUCLEOTIDE SEQUENCE</scope>
</reference>
<name>A0A3S5A576_9PLAT</name>
<comment type="caution">
    <text evidence="3">The sequence shown here is derived from an EMBL/GenBank/DDBJ whole genome shotgun (WGS) entry which is preliminary data.</text>
</comment>
<organism evidence="3 4">
    <name type="scientific">Protopolystoma xenopodis</name>
    <dbReference type="NCBI Taxonomy" id="117903"/>
    <lineage>
        <taxon>Eukaryota</taxon>
        <taxon>Metazoa</taxon>
        <taxon>Spiralia</taxon>
        <taxon>Lophotrochozoa</taxon>
        <taxon>Platyhelminthes</taxon>
        <taxon>Monogenea</taxon>
        <taxon>Polyopisthocotylea</taxon>
        <taxon>Polystomatidea</taxon>
        <taxon>Polystomatidae</taxon>
        <taxon>Protopolystoma</taxon>
    </lineage>
</organism>
<sequence length="182" mass="20000">MRLGQRDSNSGPMWTEQFSAKLMTEARCVAKSHIGESRIIGPFSPQPTRLKLISGPLRLTAAARAMLPISSNPVLLYVITSGAMVPNIETIGHLVPLGKDERNLTTCLARCTRRPKEQDSPCSAVNYDTSTNKCYALQTPVDPKEVIAKGEWTYAYRESEQADPMPHVEEEKSAASQLGPQT</sequence>
<dbReference type="Proteomes" id="UP000784294">
    <property type="component" value="Unassembled WGS sequence"/>
</dbReference>
<keyword evidence="4" id="KW-1185">Reference proteome</keyword>
<protein>
    <recommendedName>
        <fullName evidence="2">Apple domain-containing protein</fullName>
    </recommendedName>
</protein>
<evidence type="ECO:0000313" key="3">
    <source>
        <dbReference type="EMBL" id="VEL15308.1"/>
    </source>
</evidence>